<sequence length="168" mass="19593">MIPDHLIINSGGHKAAAGFTFYENVLNEFIKELVKAIKKIEYNELNENSIIIDALIPKNITKKELVKTINLFEPYGHGFKEFILKMEDVLIQEIRTIDKNGNSKHISMKIKNNRDYYKAIYFNGTQNIQELEIKDGQNIDIIFTIGEDFYNQSEKILKIIDLKKRQNQ</sequence>
<dbReference type="Gene3D" id="2.40.50.460">
    <property type="match status" value="1"/>
</dbReference>
<dbReference type="InterPro" id="IPR051673">
    <property type="entry name" value="SSDNA_exonuclease_RecJ"/>
</dbReference>
<dbReference type="SUPFAM" id="SSF64182">
    <property type="entry name" value="DHH phosphoesterases"/>
    <property type="match status" value="1"/>
</dbReference>
<dbReference type="InterPro" id="IPR038763">
    <property type="entry name" value="DHH_sf"/>
</dbReference>
<dbReference type="EMBL" id="EF507527">
    <property type="protein sequence ID" value="ABP88187.1"/>
    <property type="molecule type" value="Genomic_DNA"/>
</dbReference>
<keyword evidence="1" id="KW-0378">Hydrolase</keyword>
<accession>A4ZZ25</accession>
<evidence type="ECO:0000259" key="2">
    <source>
        <dbReference type="Pfam" id="PF17768"/>
    </source>
</evidence>
<dbReference type="PANTHER" id="PTHR30255">
    <property type="entry name" value="SINGLE-STRANDED-DNA-SPECIFIC EXONUCLEASE RECJ"/>
    <property type="match status" value="1"/>
</dbReference>
<proteinExistence type="predicted"/>
<feature type="domain" description="RecJ OB" evidence="2">
    <location>
        <begin position="52"/>
        <end position="156"/>
    </location>
</feature>
<evidence type="ECO:0000256" key="1">
    <source>
        <dbReference type="ARBA" id="ARBA00022801"/>
    </source>
</evidence>
<dbReference type="AlphaFoldDB" id="A4ZZ25"/>
<dbReference type="GO" id="GO:0016787">
    <property type="term" value="F:hydrolase activity"/>
    <property type="evidence" value="ECO:0007669"/>
    <property type="project" value="UniProtKB-KW"/>
</dbReference>
<reference evidence="3" key="1">
    <citation type="submission" date="2007-03" db="EMBL/GenBank/DDBJ databases">
        <title>Genetic Characterization of Borrelia lonestari strain LS-1.</title>
        <authorList>
            <person name="Williamson P.C."/>
            <person name="Billingsley P.M."/>
            <person name="Little S.E."/>
        </authorList>
    </citation>
    <scope>NUCLEOTIDE SEQUENCE</scope>
    <source>
        <strain evidence="3">LS-1</strain>
    </source>
</reference>
<name>A4ZZ25_9SPIR</name>
<organism evidence="3">
    <name type="scientific">Borrelia lonestari</name>
    <dbReference type="NCBI Taxonomy" id="38876"/>
    <lineage>
        <taxon>Bacteria</taxon>
        <taxon>Pseudomonadati</taxon>
        <taxon>Spirochaetota</taxon>
        <taxon>Spirochaetia</taxon>
        <taxon>Spirochaetales</taxon>
        <taxon>Borreliaceae</taxon>
        <taxon>Borrelia</taxon>
    </lineage>
</organism>
<protein>
    <recommendedName>
        <fullName evidence="2">RecJ OB domain-containing protein</fullName>
    </recommendedName>
</protein>
<evidence type="ECO:0000313" key="3">
    <source>
        <dbReference type="EMBL" id="ABP88187.1"/>
    </source>
</evidence>
<dbReference type="InterPro" id="IPR041122">
    <property type="entry name" value="RecJ_OB"/>
</dbReference>
<dbReference type="Pfam" id="PF17768">
    <property type="entry name" value="RecJ_OB"/>
    <property type="match status" value="1"/>
</dbReference>
<dbReference type="PANTHER" id="PTHR30255:SF2">
    <property type="entry name" value="SINGLE-STRANDED-DNA-SPECIFIC EXONUCLEASE RECJ"/>
    <property type="match status" value="1"/>
</dbReference>